<dbReference type="InterPro" id="IPR045931">
    <property type="entry name" value="DUF6350"/>
</dbReference>
<comment type="caution">
    <text evidence="3">The sequence shown here is derived from an EMBL/GenBank/DDBJ whole genome shotgun (WGS) entry which is preliminary data.</text>
</comment>
<keyword evidence="2" id="KW-0812">Transmembrane</keyword>
<gene>
    <name evidence="3" type="ORF">GCM10023169_05920</name>
    <name evidence="4" type="ORF">GCM10023169_13580</name>
</gene>
<feature type="transmembrane region" description="Helical" evidence="2">
    <location>
        <begin position="94"/>
        <end position="113"/>
    </location>
</feature>
<sequence length="501" mass="50030">MATTTQTRPSRAAGAPRPGGSGRLPEGWLRGLVSGVEAAVLSWLAVAVPAVAAYIATAAAPALGDASWQSAAGTGTALWLLAHGGDMTVGEGTVSVVPLGMTLLSVGVVYAAVRRLRIAGYGAASFAVVGFVLSVLVATLAAPGGRLGALLGGAVVSTLGTVLAARRSGAPAPAWSAGVPAWVRDGLRGAGWILLALALVSLALVVVALVTGWDRVRMVQDAYMLAPVGLVVMTAAQLLYLPTVAVWALAWSAGPGFAFGAGTHFAAGEAVPAPLPAIPLLGGLPSPEAPGPTWVVVVPVAVGVIVGVLLHRRASGRALAESVGTAILAAVVVALAAAVLTYAASGGIGPGRMAEIGAEPPAVAGMLLAEVGAALLLTVVVLHPRTAELVGLGARRARERVSGASERLSRRRSVGPVAAAADVATATGQAHDAHREEADREDTDRDGEERQEDGAAPDRSAGTPEEASPAEEALSGPAQEPRVGEGWSGPSLSAWSRDAGP</sequence>
<feature type="transmembrane region" description="Helical" evidence="2">
    <location>
        <begin position="322"/>
        <end position="343"/>
    </location>
</feature>
<dbReference type="EMBL" id="BAABGN010000002">
    <property type="protein sequence ID" value="GAA4417442.1"/>
    <property type="molecule type" value="Genomic_DNA"/>
</dbReference>
<reference evidence="5" key="2">
    <citation type="journal article" date="2019" name="Int. J. Syst. Evol. Microbiol.">
        <title>The Global Catalogue of Microorganisms (GCM) 10K type strain sequencing project: providing services to taxonomists for standard genome sequencing and annotation.</title>
        <authorList>
            <consortium name="The Broad Institute Genomics Platform"/>
            <consortium name="The Broad Institute Genome Sequencing Center for Infectious Disease"/>
            <person name="Wu L."/>
            <person name="Ma J."/>
        </authorList>
    </citation>
    <scope>NUCLEOTIDE SEQUENCE [LARGE SCALE GENOMIC DNA]</scope>
    <source>
        <strain evidence="5">JCM 17810</strain>
    </source>
</reference>
<proteinExistence type="predicted"/>
<feature type="compositionally biased region" description="Acidic residues" evidence="1">
    <location>
        <begin position="439"/>
        <end position="451"/>
    </location>
</feature>
<feature type="transmembrane region" description="Helical" evidence="2">
    <location>
        <begin position="119"/>
        <end position="142"/>
    </location>
</feature>
<evidence type="ECO:0008006" key="6">
    <source>
        <dbReference type="Google" id="ProtNLM"/>
    </source>
</evidence>
<feature type="transmembrane region" description="Helical" evidence="2">
    <location>
        <begin position="291"/>
        <end position="310"/>
    </location>
</feature>
<feature type="region of interest" description="Disordered" evidence="1">
    <location>
        <begin position="401"/>
        <end position="501"/>
    </location>
</feature>
<evidence type="ECO:0000256" key="1">
    <source>
        <dbReference type="SAM" id="MobiDB-lite"/>
    </source>
</evidence>
<keyword evidence="5" id="KW-1185">Reference proteome</keyword>
<feature type="region of interest" description="Disordered" evidence="1">
    <location>
        <begin position="1"/>
        <end position="22"/>
    </location>
</feature>
<evidence type="ECO:0000313" key="5">
    <source>
        <dbReference type="Proteomes" id="UP001500622"/>
    </source>
</evidence>
<evidence type="ECO:0000313" key="3">
    <source>
        <dbReference type="EMBL" id="GAA4417442.1"/>
    </source>
</evidence>
<protein>
    <recommendedName>
        <fullName evidence="6">PE-PGRS family protein</fullName>
    </recommendedName>
</protein>
<evidence type="ECO:0000256" key="2">
    <source>
        <dbReference type="SAM" id="Phobius"/>
    </source>
</evidence>
<dbReference type="Proteomes" id="UP001500622">
    <property type="component" value="Unassembled WGS sequence"/>
</dbReference>
<keyword evidence="2" id="KW-0472">Membrane</keyword>
<dbReference type="EMBL" id="BAABGN010000004">
    <property type="protein sequence ID" value="GAA4421042.1"/>
    <property type="molecule type" value="Genomic_DNA"/>
</dbReference>
<keyword evidence="2" id="KW-1133">Transmembrane helix</keyword>
<feature type="transmembrane region" description="Helical" evidence="2">
    <location>
        <begin position="189"/>
        <end position="210"/>
    </location>
</feature>
<name>A0ABP8KWR9_9MICO</name>
<feature type="transmembrane region" description="Helical" evidence="2">
    <location>
        <begin position="222"/>
        <end position="250"/>
    </location>
</feature>
<feature type="transmembrane region" description="Helical" evidence="2">
    <location>
        <begin position="38"/>
        <end position="60"/>
    </location>
</feature>
<dbReference type="Pfam" id="PF19877">
    <property type="entry name" value="DUF6350"/>
    <property type="match status" value="1"/>
</dbReference>
<organism evidence="3 5">
    <name type="scientific">Georgenia halophila</name>
    <dbReference type="NCBI Taxonomy" id="620889"/>
    <lineage>
        <taxon>Bacteria</taxon>
        <taxon>Bacillati</taxon>
        <taxon>Actinomycetota</taxon>
        <taxon>Actinomycetes</taxon>
        <taxon>Micrococcales</taxon>
        <taxon>Bogoriellaceae</taxon>
        <taxon>Georgenia</taxon>
    </lineage>
</organism>
<feature type="compositionally biased region" description="Low complexity" evidence="1">
    <location>
        <begin position="460"/>
        <end position="478"/>
    </location>
</feature>
<reference evidence="3" key="1">
    <citation type="journal article" date="2014" name="Int. J. Syst. Evol. Microbiol.">
        <title>Complete genome of a new Firmicutes species belonging to the dominant human colonic microbiota ('Ruminococcus bicirculans') reveals two chromosomes and a selective capacity to utilize plant glucans.</title>
        <authorList>
            <consortium name="NISC Comparative Sequencing Program"/>
            <person name="Wegmann U."/>
            <person name="Louis P."/>
            <person name="Goesmann A."/>
            <person name="Henrissat B."/>
            <person name="Duncan S.H."/>
            <person name="Flint H.J."/>
        </authorList>
    </citation>
    <scope>NUCLEOTIDE SEQUENCE</scope>
    <source>
        <strain evidence="3">JCM 17810</strain>
    </source>
</reference>
<feature type="transmembrane region" description="Helical" evidence="2">
    <location>
        <begin position="363"/>
        <end position="382"/>
    </location>
</feature>
<accession>A0ABP8KWR9</accession>
<reference evidence="3" key="3">
    <citation type="submission" date="2023-12" db="EMBL/GenBank/DDBJ databases">
        <authorList>
            <person name="Sun Q."/>
            <person name="Inoue M."/>
        </authorList>
    </citation>
    <scope>NUCLEOTIDE SEQUENCE</scope>
    <source>
        <strain evidence="3">JCM 17810</strain>
    </source>
</reference>
<feature type="compositionally biased region" description="Low complexity" evidence="1">
    <location>
        <begin position="417"/>
        <end position="427"/>
    </location>
</feature>
<evidence type="ECO:0000313" key="4">
    <source>
        <dbReference type="EMBL" id="GAA4421042.1"/>
    </source>
</evidence>